<dbReference type="PROSITE" id="PS50082">
    <property type="entry name" value="WD_REPEATS_2"/>
    <property type="match status" value="1"/>
</dbReference>
<evidence type="ECO:0000256" key="3">
    <source>
        <dbReference type="ARBA" id="ARBA00023242"/>
    </source>
</evidence>
<protein>
    <submittedName>
        <fullName evidence="5">Uncharacterized protein</fullName>
    </submittedName>
</protein>
<evidence type="ECO:0000313" key="6">
    <source>
        <dbReference type="Proteomes" id="UP000494040"/>
    </source>
</evidence>
<dbReference type="InterPro" id="IPR015943">
    <property type="entry name" value="WD40/YVTN_repeat-like_dom_sf"/>
</dbReference>
<evidence type="ECO:0000256" key="2">
    <source>
        <dbReference type="ARBA" id="ARBA00023163"/>
    </source>
</evidence>
<dbReference type="GeneID" id="106672650"/>
<keyword evidence="6" id="KW-1185">Reference proteome</keyword>
<evidence type="ECO:0000256" key="4">
    <source>
        <dbReference type="PROSITE-ProRule" id="PRU00221"/>
    </source>
</evidence>
<dbReference type="GO" id="GO:0005634">
    <property type="term" value="C:nucleus"/>
    <property type="evidence" value="ECO:0007669"/>
    <property type="project" value="UniProtKB-SubCell"/>
</dbReference>
<dbReference type="PROSITE" id="PS50294">
    <property type="entry name" value="WD_REPEATS_REGION"/>
    <property type="match status" value="1"/>
</dbReference>
<dbReference type="PANTHER" id="PTHR15052">
    <property type="entry name" value="RNA POLYMERASE III TRANSCRIPTION INITIATION FACTOR COMPLEX SUBUNIT"/>
    <property type="match status" value="1"/>
</dbReference>
<dbReference type="SUPFAM" id="SSF50978">
    <property type="entry name" value="WD40 repeat-like"/>
    <property type="match status" value="1"/>
</dbReference>
<dbReference type="InterPro" id="IPR001680">
    <property type="entry name" value="WD40_rpt"/>
</dbReference>
<dbReference type="SMART" id="SM00320">
    <property type="entry name" value="WD40"/>
    <property type="match status" value="3"/>
</dbReference>
<accession>A0A8I6SN64</accession>
<comment type="subcellular location">
    <subcellularLocation>
        <location evidence="1">Nucleus</location>
    </subcellularLocation>
</comment>
<dbReference type="RefSeq" id="XP_024084764.1">
    <property type="nucleotide sequence ID" value="XM_024228996.1"/>
</dbReference>
<name>A0A8I6SN64_CIMLE</name>
<dbReference type="EnsemblMetazoa" id="XM_024228996.1">
    <property type="protein sequence ID" value="XP_024084764.1"/>
    <property type="gene ID" value="LOC106672650"/>
</dbReference>
<reference evidence="5" key="1">
    <citation type="submission" date="2022-01" db="UniProtKB">
        <authorList>
            <consortium name="EnsemblMetazoa"/>
        </authorList>
    </citation>
    <scope>IDENTIFICATION</scope>
</reference>
<keyword evidence="2" id="KW-0804">Transcription</keyword>
<dbReference type="Gene3D" id="2.130.10.10">
    <property type="entry name" value="YVTN repeat-like/Quinoprotein amine dehydrogenase"/>
    <property type="match status" value="1"/>
</dbReference>
<dbReference type="PANTHER" id="PTHR15052:SF2">
    <property type="entry name" value="GENERAL TRANSCRIPTION FACTOR 3C POLYPEPTIDE 2"/>
    <property type="match status" value="1"/>
</dbReference>
<evidence type="ECO:0000313" key="5">
    <source>
        <dbReference type="EnsemblMetazoa" id="XP_024084764.1"/>
    </source>
</evidence>
<evidence type="ECO:0000256" key="1">
    <source>
        <dbReference type="ARBA" id="ARBA00004123"/>
    </source>
</evidence>
<proteinExistence type="predicted"/>
<sequence>MNNTMVNHAAFIFCGGPIFALGWAPGNNRQFLAIGAHLSMSDFYQVSSTCSGPGNIQIWSFGDLANTKQTSFVGTRLEYLICHDFGGAWALEWCPVGCQNDKRMGLLAVASASGSIPLFSVPQPKASSEIRFPACKPQPVLILELGPYEKYQCTRISWSKVKPHRTIAGGFVNGYIALWDLLSTSSLLRRGKILYPFKVFQAHYSIITGLMFSPMSDTHLVSCAHDKFLKYWDLKDTTAPQSKNWRNLSTDVTWLQHWMTCATAVDNIYSAGESTMIFNSIRDFVYEPQSFIANVDSSALSISGNDWLNAVALSYDNGQINLAFGRRQPLVSHDDRKKYIKVVMEPHLYNFEVKGYEKQTNIGKEGKECALVDCVSYEEAVGKYGIHFKTDFKMGYREELKGNAPNHIHIYPLIAANKVCWNPNINGFLNLAIGYQSGFVIVPRLIFAPQDQEKIDDVLS</sequence>
<dbReference type="Proteomes" id="UP000494040">
    <property type="component" value="Unassembled WGS sequence"/>
</dbReference>
<organism evidence="5 6">
    <name type="scientific">Cimex lectularius</name>
    <name type="common">Bed bug</name>
    <name type="synonym">Acanthia lectularia</name>
    <dbReference type="NCBI Taxonomy" id="79782"/>
    <lineage>
        <taxon>Eukaryota</taxon>
        <taxon>Metazoa</taxon>
        <taxon>Ecdysozoa</taxon>
        <taxon>Arthropoda</taxon>
        <taxon>Hexapoda</taxon>
        <taxon>Insecta</taxon>
        <taxon>Pterygota</taxon>
        <taxon>Neoptera</taxon>
        <taxon>Paraneoptera</taxon>
        <taxon>Hemiptera</taxon>
        <taxon>Heteroptera</taxon>
        <taxon>Panheteroptera</taxon>
        <taxon>Cimicomorpha</taxon>
        <taxon>Cimicidae</taxon>
        <taxon>Cimex</taxon>
    </lineage>
</organism>
<keyword evidence="4" id="KW-0853">WD repeat</keyword>
<dbReference type="AlphaFoldDB" id="A0A8I6SN64"/>
<dbReference type="OrthoDB" id="4703at2759"/>
<keyword evidence="3" id="KW-0539">Nucleus</keyword>
<dbReference type="GO" id="GO:0000127">
    <property type="term" value="C:transcription factor TFIIIC complex"/>
    <property type="evidence" value="ECO:0007669"/>
    <property type="project" value="TreeGrafter"/>
</dbReference>
<feature type="repeat" description="WD" evidence="4">
    <location>
        <begin position="200"/>
        <end position="242"/>
    </location>
</feature>
<dbReference type="InterPro" id="IPR036322">
    <property type="entry name" value="WD40_repeat_dom_sf"/>
</dbReference>
<dbReference type="InterPro" id="IPR052416">
    <property type="entry name" value="GTF3C_component"/>
</dbReference>
<dbReference type="GO" id="GO:0006383">
    <property type="term" value="P:transcription by RNA polymerase III"/>
    <property type="evidence" value="ECO:0007669"/>
    <property type="project" value="TreeGrafter"/>
</dbReference>